<sequence length="617" mass="69701">MKRTDPDQVEIRLEEPLKAKAVMEKTNPDGVQELHSPGIEQAPLHHNQKSGEKRKREGLVRKQSETGNSSENEEVIIVGDTKAIEDLCFDGGEQSQRSVYSKRQAFDVQSNRNGEGSLGKEEVGEEPERAKQVLAFNDFDKLRKVSNFAVGQTWALYDTVDGMPRLYAQIRTVSASGFDVSVTWLEPDPYDEEPIQKYEKDLPVSVGRFKIGKDETIKDHRRFSHEVHCNEVSSAGKFSVYPRKGETWAIIKGRYKIKYSEINWLADPNSPNKYQYAFVEIVSENAGPREHLSVGFLHKAKGFLSLFTRFTEKVDASYICCGDEYQFSHRVTSFKTTGKEAEGVPRGAYELDPAALPANIKEIDVPLHLLAEPKVSNSENNTHSQCVHFASKGRTFQTGQVWSFCSGEDYLPRYYGKIQKITFVQAFEQDPVVKLHVGRLKATPTKGVIQWIDKRMPIGCGNFRATKALEIFTDLDVFSRQISSDSSGDGNNYSIMPKTGDIWAIYRNWTNDIDVVDLQSQTYDLVEVLDDKQDYKVLLLAPDGGFKLADRAGFGSVYLAATEHWFDGADVRFTIPKSELFRFSHQVPTSKVRKEIHGALQEVYEPNIEALPVNLIL</sequence>
<dbReference type="Proteomes" id="UP000682877">
    <property type="component" value="Chromosome 6"/>
</dbReference>
<feature type="domain" description="DUF3444" evidence="2">
    <location>
        <begin position="135"/>
        <end position="340"/>
    </location>
</feature>
<dbReference type="EMBL" id="LR999456">
    <property type="protein sequence ID" value="CAE6109031.1"/>
    <property type="molecule type" value="Genomic_DNA"/>
</dbReference>
<dbReference type="PANTHER" id="PTHR45089:SF56">
    <property type="entry name" value="DUF3444 DOMAIN-CONTAINING PROTEIN"/>
    <property type="match status" value="1"/>
</dbReference>
<proteinExistence type="predicted"/>
<dbReference type="PANTHER" id="PTHR45089">
    <property type="entry name" value="DNAJ HEAT SHOCK AMINO-TERMINAL DOMAIN PROTEIN-RELATED"/>
    <property type="match status" value="1"/>
</dbReference>
<evidence type="ECO:0000313" key="4">
    <source>
        <dbReference type="Proteomes" id="UP000682877"/>
    </source>
</evidence>
<feature type="compositionally biased region" description="Polar residues" evidence="1">
    <location>
        <begin position="100"/>
        <end position="114"/>
    </location>
</feature>
<feature type="region of interest" description="Disordered" evidence="1">
    <location>
        <begin position="100"/>
        <end position="126"/>
    </location>
</feature>
<evidence type="ECO:0000313" key="3">
    <source>
        <dbReference type="EMBL" id="CAE6109031.1"/>
    </source>
</evidence>
<reference evidence="3" key="1">
    <citation type="submission" date="2021-01" db="EMBL/GenBank/DDBJ databases">
        <authorList>
            <person name="Bezrukov I."/>
        </authorList>
    </citation>
    <scope>NUCLEOTIDE SEQUENCE</scope>
</reference>
<dbReference type="InterPro" id="IPR024593">
    <property type="entry name" value="DUF3444"/>
</dbReference>
<feature type="compositionally biased region" description="Basic and acidic residues" evidence="1">
    <location>
        <begin position="1"/>
        <end position="27"/>
    </location>
</feature>
<evidence type="ECO:0000259" key="2">
    <source>
        <dbReference type="Pfam" id="PF11926"/>
    </source>
</evidence>
<feature type="compositionally biased region" description="Basic and acidic residues" evidence="1">
    <location>
        <begin position="49"/>
        <end position="64"/>
    </location>
</feature>
<dbReference type="AlphaFoldDB" id="A0A8S2ALN4"/>
<gene>
    <name evidence="3" type="ORF">AARE701A_LOCUS15592</name>
</gene>
<feature type="domain" description="DUF3444" evidence="2">
    <location>
        <begin position="383"/>
        <end position="594"/>
    </location>
</feature>
<feature type="region of interest" description="Disordered" evidence="1">
    <location>
        <begin position="1"/>
        <end position="74"/>
    </location>
</feature>
<dbReference type="Pfam" id="PF11926">
    <property type="entry name" value="DUF3444"/>
    <property type="match status" value="2"/>
</dbReference>
<name>A0A8S2ALN4_ARAAE</name>
<protein>
    <recommendedName>
        <fullName evidence="2">DUF3444 domain-containing protein</fullName>
    </recommendedName>
</protein>
<accession>A0A8S2ALN4</accession>
<organism evidence="3 4">
    <name type="scientific">Arabidopsis arenosa</name>
    <name type="common">Sand rock-cress</name>
    <name type="synonym">Cardaminopsis arenosa</name>
    <dbReference type="NCBI Taxonomy" id="38785"/>
    <lineage>
        <taxon>Eukaryota</taxon>
        <taxon>Viridiplantae</taxon>
        <taxon>Streptophyta</taxon>
        <taxon>Embryophyta</taxon>
        <taxon>Tracheophyta</taxon>
        <taxon>Spermatophyta</taxon>
        <taxon>Magnoliopsida</taxon>
        <taxon>eudicotyledons</taxon>
        <taxon>Gunneridae</taxon>
        <taxon>Pentapetalae</taxon>
        <taxon>rosids</taxon>
        <taxon>malvids</taxon>
        <taxon>Brassicales</taxon>
        <taxon>Brassicaceae</taxon>
        <taxon>Camelineae</taxon>
        <taxon>Arabidopsis</taxon>
    </lineage>
</organism>
<evidence type="ECO:0000256" key="1">
    <source>
        <dbReference type="SAM" id="MobiDB-lite"/>
    </source>
</evidence>
<keyword evidence="4" id="KW-1185">Reference proteome</keyword>